<dbReference type="HOGENOM" id="CLU_050374_0_0_11"/>
<dbReference type="Gene3D" id="3.30.559.10">
    <property type="entry name" value="Chloramphenicol acetyltransferase-like domain"/>
    <property type="match status" value="1"/>
</dbReference>
<evidence type="ECO:0000259" key="13">
    <source>
        <dbReference type="Pfam" id="PF16911"/>
    </source>
</evidence>
<dbReference type="GO" id="GO:0016746">
    <property type="term" value="F:acyltransferase activity"/>
    <property type="evidence" value="ECO:0007669"/>
    <property type="project" value="UniProtKB-KW"/>
</dbReference>
<dbReference type="EMBL" id="AP006618">
    <property type="protein sequence ID" value="BAD56306.1"/>
    <property type="molecule type" value="Genomic_DNA"/>
</dbReference>
<evidence type="ECO:0000256" key="7">
    <source>
        <dbReference type="ARBA" id="ARBA00022516"/>
    </source>
</evidence>
<sequence>MVVRELAPSEARFVRHGTYTGRSIVVRGALEIAALRAAFTALQREYPVLVCRIVEDAAGGGWLLRPGEAIGAWVAPGDVDAVRIPAEPVDPGRQLAYLDIVPDADRARVTLFAHHAIADARHCVALFARLWQHYTEGVEQGATSVVPHEIPQSLEWYAARRGARRSALSGLEEVATPLSTVAHALPLEPPPPAPPTLARPARVVLDAAATGHIIALGHRHGVTVNGLVTAALLRAVAAEKGGPTAESVPLTCVYPVDLRTRFDPPVAAAAGTNMGGLAGFAAEIGPATGFVPLARRIAARLGHDLAEGVVQQSVLHFPEFFGPRRVHSLAGHVAITNTGVVPAFAMPPGLSVTDYEIVYLSAHPRPSAGAAAAVTFLVYTFAARLCVGVLGGGALADRLPDAVSRELSALAAEPIDA</sequence>
<accession>Q5YZT5</accession>
<evidence type="ECO:0000256" key="6">
    <source>
        <dbReference type="ARBA" id="ARBA00013449"/>
    </source>
</evidence>
<evidence type="ECO:0000256" key="8">
    <source>
        <dbReference type="ARBA" id="ARBA00022679"/>
    </source>
</evidence>
<proteinExistence type="inferred from homology"/>
<dbReference type="eggNOG" id="COG1020">
    <property type="taxonomic scope" value="Bacteria"/>
</dbReference>
<dbReference type="NCBIfam" id="NF006787">
    <property type="entry name" value="PRK09294.1-1"/>
    <property type="match status" value="1"/>
</dbReference>
<dbReference type="EC" id="2.3.1.282" evidence="5"/>
<evidence type="ECO:0000256" key="9">
    <source>
        <dbReference type="ARBA" id="ARBA00023315"/>
    </source>
</evidence>
<organism evidence="14 15">
    <name type="scientific">Nocardia farcinica (strain IFM 10152)</name>
    <dbReference type="NCBI Taxonomy" id="247156"/>
    <lineage>
        <taxon>Bacteria</taxon>
        <taxon>Bacillati</taxon>
        <taxon>Actinomycetota</taxon>
        <taxon>Actinomycetes</taxon>
        <taxon>Mycobacteriales</taxon>
        <taxon>Nocardiaceae</taxon>
        <taxon>Nocardia</taxon>
    </lineage>
</organism>
<comment type="catalytic activity">
    <reaction evidence="2">
        <text>2 a mycocerosyl-[mycocerosic acid synthase] + a phenolphthiocerol = a dimycocerosyl phenolphthiocerol + 2 holo-[mycocerosic acid synthase].</text>
        <dbReference type="EC" id="2.3.1.282"/>
    </reaction>
</comment>
<evidence type="ECO:0000313" key="15">
    <source>
        <dbReference type="Proteomes" id="UP000006820"/>
    </source>
</evidence>
<dbReference type="InterPro" id="IPR031641">
    <property type="entry name" value="PapA_C"/>
</dbReference>
<evidence type="ECO:0000313" key="14">
    <source>
        <dbReference type="EMBL" id="BAD56306.1"/>
    </source>
</evidence>
<evidence type="ECO:0000256" key="12">
    <source>
        <dbReference type="ARBA" id="ARBA00033407"/>
    </source>
</evidence>
<keyword evidence="7" id="KW-0444">Lipid biosynthesis</keyword>
<gene>
    <name evidence="14" type="ordered locus">NFA_14610</name>
</gene>
<dbReference type="InterPro" id="IPR023213">
    <property type="entry name" value="CAT-like_dom_sf"/>
</dbReference>
<reference evidence="14 15" key="1">
    <citation type="journal article" date="2004" name="Proc. Natl. Acad. Sci. U.S.A.">
        <title>The complete genomic sequence of Nocardia farcinica IFM 10152.</title>
        <authorList>
            <person name="Ishikawa J."/>
            <person name="Yamashita A."/>
            <person name="Mikami Y."/>
            <person name="Hoshino Y."/>
            <person name="Kurita H."/>
            <person name="Hotta K."/>
            <person name="Shiba T."/>
            <person name="Hattori M."/>
        </authorList>
    </citation>
    <scope>NUCLEOTIDE SEQUENCE [LARGE SCALE GENOMIC DNA]</scope>
    <source>
        <strain evidence="14 15">IFM 10152</strain>
    </source>
</reference>
<dbReference type="Gene3D" id="3.30.559.30">
    <property type="entry name" value="Nonribosomal peptide synthetase, condensation domain"/>
    <property type="match status" value="1"/>
</dbReference>
<evidence type="ECO:0000256" key="5">
    <source>
        <dbReference type="ARBA" id="ARBA00012866"/>
    </source>
</evidence>
<dbReference type="Pfam" id="PF16911">
    <property type="entry name" value="PapA_C"/>
    <property type="match status" value="1"/>
</dbReference>
<dbReference type="AlphaFoldDB" id="Q5YZT5"/>
<keyword evidence="9" id="KW-0012">Acyltransferase</keyword>
<dbReference type="KEGG" id="nfa:NFA_14610"/>
<keyword evidence="7" id="KW-0443">Lipid metabolism</keyword>
<comment type="catalytic activity">
    <reaction evidence="1">
        <text>2 a mycocerosyl-[mycocerosic acid synthase] + a phthiocerol = a dimycocerosyl phthiocerol + 2 holo-[mycocerosic acid synthase].</text>
        <dbReference type="EC" id="2.3.1.282"/>
    </reaction>
</comment>
<dbReference type="SUPFAM" id="SSF52777">
    <property type="entry name" value="CoA-dependent acyltransferases"/>
    <property type="match status" value="2"/>
</dbReference>
<dbReference type="PANTHER" id="PTHR28037">
    <property type="entry name" value="ALCOHOL O-ACETYLTRANSFERASE 1-RELATED"/>
    <property type="match status" value="1"/>
</dbReference>
<name>Q5YZT5_NOCFA</name>
<protein>
    <recommendedName>
        <fullName evidence="6">Phthiocerol/phthiodiolone dimycocerosyl transferase</fullName>
        <ecNumber evidence="5">2.3.1.282</ecNumber>
    </recommendedName>
    <alternativeName>
        <fullName evidence="12">Acyltransferase PapA5</fullName>
    </alternativeName>
    <alternativeName>
        <fullName evidence="10">Phthiocerol/phthiodiolone O-acyltransferase</fullName>
    </alternativeName>
    <alternativeName>
        <fullName evidence="11">Polyketide synthase-associated protein A5</fullName>
    </alternativeName>
</protein>
<evidence type="ECO:0000256" key="11">
    <source>
        <dbReference type="ARBA" id="ARBA00032317"/>
    </source>
</evidence>
<dbReference type="InterPro" id="IPR052058">
    <property type="entry name" value="Alcohol_O-acetyltransferase"/>
</dbReference>
<dbReference type="Proteomes" id="UP000006820">
    <property type="component" value="Chromosome"/>
</dbReference>
<evidence type="ECO:0000256" key="3">
    <source>
        <dbReference type="ARBA" id="ARBA00001907"/>
    </source>
</evidence>
<keyword evidence="15" id="KW-1185">Reference proteome</keyword>
<dbReference type="PANTHER" id="PTHR28037:SF1">
    <property type="entry name" value="ALCOHOL O-ACETYLTRANSFERASE 1-RELATED"/>
    <property type="match status" value="1"/>
</dbReference>
<keyword evidence="8" id="KW-0808">Transferase</keyword>
<evidence type="ECO:0000256" key="1">
    <source>
        <dbReference type="ARBA" id="ARBA00000026"/>
    </source>
</evidence>
<dbReference type="STRING" id="247156.NFA_14610"/>
<comment type="similarity">
    <text evidence="4">Belongs to the acyltransferase PapA5 family.</text>
</comment>
<evidence type="ECO:0000256" key="2">
    <source>
        <dbReference type="ARBA" id="ARBA00000625"/>
    </source>
</evidence>
<comment type="catalytic activity">
    <reaction evidence="3">
        <text>2 a mycocerosyl-[mycocerosic acid synthase] + a phthiodiolone = a dimycocerosyl phthiodiolone + 2 holo-[mycocerosic acid synthase].</text>
        <dbReference type="EC" id="2.3.1.282"/>
    </reaction>
</comment>
<evidence type="ECO:0000256" key="10">
    <source>
        <dbReference type="ARBA" id="ARBA00030465"/>
    </source>
</evidence>
<feature type="domain" description="Phthiocerol/phthiodiolone dimycocerosyl transferase C-terminal" evidence="13">
    <location>
        <begin position="195"/>
        <end position="389"/>
    </location>
</feature>
<evidence type="ECO:0000256" key="4">
    <source>
        <dbReference type="ARBA" id="ARBA00006558"/>
    </source>
</evidence>